<dbReference type="Proteomes" id="UP000663829">
    <property type="component" value="Unassembled WGS sequence"/>
</dbReference>
<dbReference type="Proteomes" id="UP000681722">
    <property type="component" value="Unassembled WGS sequence"/>
</dbReference>
<dbReference type="OrthoDB" id="10037586at2759"/>
<proteinExistence type="predicted"/>
<dbReference type="EMBL" id="CAJNOQ010002762">
    <property type="protein sequence ID" value="CAF0977153.1"/>
    <property type="molecule type" value="Genomic_DNA"/>
</dbReference>
<accession>A0A814F2M8</accession>
<evidence type="ECO:0000313" key="2">
    <source>
        <dbReference type="EMBL" id="CAF0977153.1"/>
    </source>
</evidence>
<dbReference type="AlphaFoldDB" id="A0A814F2M8"/>
<dbReference type="EMBL" id="CAJOBC010002762">
    <property type="protein sequence ID" value="CAF3749972.1"/>
    <property type="molecule type" value="Genomic_DNA"/>
</dbReference>
<feature type="transmembrane region" description="Helical" evidence="1">
    <location>
        <begin position="326"/>
        <end position="348"/>
    </location>
</feature>
<gene>
    <name evidence="2" type="ORF">GPM918_LOCUS12553</name>
    <name evidence="3" type="ORF">SRO942_LOCUS12553</name>
</gene>
<evidence type="ECO:0000313" key="4">
    <source>
        <dbReference type="Proteomes" id="UP000663829"/>
    </source>
</evidence>
<keyword evidence="4" id="KW-1185">Reference proteome</keyword>
<comment type="caution">
    <text evidence="2">The sequence shown here is derived from an EMBL/GenBank/DDBJ whole genome shotgun (WGS) entry which is preliminary data.</text>
</comment>
<protein>
    <submittedName>
        <fullName evidence="2">Uncharacterized protein</fullName>
    </submittedName>
</protein>
<feature type="non-terminal residue" evidence="2">
    <location>
        <position position="364"/>
    </location>
</feature>
<keyword evidence="1" id="KW-0812">Transmembrane</keyword>
<evidence type="ECO:0000256" key="1">
    <source>
        <dbReference type="SAM" id="Phobius"/>
    </source>
</evidence>
<evidence type="ECO:0000313" key="3">
    <source>
        <dbReference type="EMBL" id="CAF3749972.1"/>
    </source>
</evidence>
<name>A0A814F2M8_9BILA</name>
<organism evidence="2 4">
    <name type="scientific">Didymodactylos carnosus</name>
    <dbReference type="NCBI Taxonomy" id="1234261"/>
    <lineage>
        <taxon>Eukaryota</taxon>
        <taxon>Metazoa</taxon>
        <taxon>Spiralia</taxon>
        <taxon>Gnathifera</taxon>
        <taxon>Rotifera</taxon>
        <taxon>Eurotatoria</taxon>
        <taxon>Bdelloidea</taxon>
        <taxon>Philodinida</taxon>
        <taxon>Philodinidae</taxon>
        <taxon>Didymodactylos</taxon>
    </lineage>
</organism>
<keyword evidence="1" id="KW-1133">Transmembrane helix</keyword>
<sequence>TSVSIHYEKPILGIEKISNSSVEQSNLVSDTPLHDNDDKRTFLLQIASVPGSQAKKIDFEQSRPKHDELMNRLLSKSDPSQIDILVDLEIEHKVLLASGYSLTQEWGLEPNLYLQVRCTEDRARSVSALFGTAFSQDGVGIVTEEEVSLKNKSDRPDDVHRYIKVSRRDQEPIKDTEGHEIIKAVKEKINCSFSAQADKLRYSVVFHDYECKEVLCRCKYCPWVAHRQRRHVVAPSDPLDAAVKEMEGKLGSFDKLVLKFSNWRDGKGWNLRLRETAESMLMPTGPFKCDSNVNPECTNGIEASNIPGLDSLEQLHVPPKGDTSEIILVILAFIIIIPVLIIIVWRVIRARKHGRQARDDESVT</sequence>
<keyword evidence="1" id="KW-0472">Membrane</keyword>
<reference evidence="2" key="1">
    <citation type="submission" date="2021-02" db="EMBL/GenBank/DDBJ databases">
        <authorList>
            <person name="Nowell W R."/>
        </authorList>
    </citation>
    <scope>NUCLEOTIDE SEQUENCE</scope>
</reference>